<dbReference type="OrthoDB" id="283190at2759"/>
<dbReference type="GeneID" id="7847231"/>
<dbReference type="Proteomes" id="UP000009168">
    <property type="component" value="Unassembled WGS sequence"/>
</dbReference>
<evidence type="ECO:0000313" key="2">
    <source>
        <dbReference type="EMBL" id="EAR98023.1"/>
    </source>
</evidence>
<keyword evidence="3" id="KW-1185">Reference proteome</keyword>
<comment type="similarity">
    <text evidence="1">Belongs to the choline/ethanolamine kinase family.</text>
</comment>
<dbReference type="SUPFAM" id="SSF56112">
    <property type="entry name" value="Protein kinase-like (PK-like)"/>
    <property type="match status" value="1"/>
</dbReference>
<gene>
    <name evidence="2" type="ORF">TTHERM_00284130</name>
</gene>
<sequence length="385" mass="46206">MENIDFSKFDWNLIKNEIYEQWKDLQETDFEVKRLSGLSNYVYSISVPKLADITKPIVYKIFTNYFITMQDREREKKVAKMLESQKYGPKVYYADNKIRVEEFWPFDHVQVEEMTQPQKMNQIAHLFAFFHSNKILKEEEASAKFVNHLQRKQVLEAVQNSIQNSDLQLQEQKEELLKMVDFIFSTQMIDYILQSMDKAKTPLVFCHNDTNSTNLLFDNENKRIYFLDYEYAGYNYRAFEFGNFFNEQLWDYEVKEPPFFALKKELYPSDSQRYSFFANYIIATILQKRQSEERFNLSKYSDLSLQDLYQTILQLKDEKFQSNEDIINEIKQYDNEANAGKLLSHICWFLVAALTFSYKDLHFDCYSYCKLRFNEIKQIVGDFSN</sequence>
<dbReference type="GO" id="GO:0006646">
    <property type="term" value="P:phosphatidylethanolamine biosynthetic process"/>
    <property type="evidence" value="ECO:0007669"/>
    <property type="project" value="TreeGrafter"/>
</dbReference>
<dbReference type="AlphaFoldDB" id="I7LVF3"/>
<dbReference type="Gene3D" id="3.90.1200.10">
    <property type="match status" value="1"/>
</dbReference>
<dbReference type="RefSeq" id="XP_001018268.1">
    <property type="nucleotide sequence ID" value="XM_001018268.1"/>
</dbReference>
<dbReference type="GO" id="GO:0005737">
    <property type="term" value="C:cytoplasm"/>
    <property type="evidence" value="ECO:0007669"/>
    <property type="project" value="TreeGrafter"/>
</dbReference>
<dbReference type="HOGENOM" id="CLU_687855_0_0_1"/>
<keyword evidence="2" id="KW-0418">Kinase</keyword>
<dbReference type="PANTHER" id="PTHR22603:SF93">
    <property type="entry name" value="RE24176P"/>
    <property type="match status" value="1"/>
</dbReference>
<dbReference type="InterPro" id="IPR011009">
    <property type="entry name" value="Kinase-like_dom_sf"/>
</dbReference>
<dbReference type="GO" id="GO:0004103">
    <property type="term" value="F:choline kinase activity"/>
    <property type="evidence" value="ECO:0007669"/>
    <property type="project" value="TreeGrafter"/>
</dbReference>
<evidence type="ECO:0000256" key="1">
    <source>
        <dbReference type="ARBA" id="ARBA00038211"/>
    </source>
</evidence>
<accession>I7LVF3</accession>
<evidence type="ECO:0000313" key="3">
    <source>
        <dbReference type="Proteomes" id="UP000009168"/>
    </source>
</evidence>
<organism evidence="2 3">
    <name type="scientific">Tetrahymena thermophila (strain SB210)</name>
    <dbReference type="NCBI Taxonomy" id="312017"/>
    <lineage>
        <taxon>Eukaryota</taxon>
        <taxon>Sar</taxon>
        <taxon>Alveolata</taxon>
        <taxon>Ciliophora</taxon>
        <taxon>Intramacronucleata</taxon>
        <taxon>Oligohymenophorea</taxon>
        <taxon>Hymenostomatida</taxon>
        <taxon>Tetrahymenina</taxon>
        <taxon>Tetrahymenidae</taxon>
        <taxon>Tetrahymena</taxon>
    </lineage>
</organism>
<keyword evidence="2" id="KW-0808">Transferase</keyword>
<dbReference type="eggNOG" id="KOG2686">
    <property type="taxonomic scope" value="Eukaryota"/>
</dbReference>
<dbReference type="STRING" id="312017.I7LVF3"/>
<dbReference type="GO" id="GO:0004305">
    <property type="term" value="F:ethanolamine kinase activity"/>
    <property type="evidence" value="ECO:0007669"/>
    <property type="project" value="TreeGrafter"/>
</dbReference>
<dbReference type="Gene3D" id="3.30.200.20">
    <property type="entry name" value="Phosphorylase Kinase, domain 1"/>
    <property type="match status" value="1"/>
</dbReference>
<dbReference type="Pfam" id="PF01633">
    <property type="entry name" value="Choline_kinase"/>
    <property type="match status" value="1"/>
</dbReference>
<reference evidence="3" key="1">
    <citation type="journal article" date="2006" name="PLoS Biol.">
        <title>Macronuclear genome sequence of the ciliate Tetrahymena thermophila, a model eukaryote.</title>
        <authorList>
            <person name="Eisen J.A."/>
            <person name="Coyne R.S."/>
            <person name="Wu M."/>
            <person name="Wu D."/>
            <person name="Thiagarajan M."/>
            <person name="Wortman J.R."/>
            <person name="Badger J.H."/>
            <person name="Ren Q."/>
            <person name="Amedeo P."/>
            <person name="Jones K.M."/>
            <person name="Tallon L.J."/>
            <person name="Delcher A.L."/>
            <person name="Salzberg S.L."/>
            <person name="Silva J.C."/>
            <person name="Haas B.J."/>
            <person name="Majoros W.H."/>
            <person name="Farzad M."/>
            <person name="Carlton J.M."/>
            <person name="Smith R.K. Jr."/>
            <person name="Garg J."/>
            <person name="Pearlman R.E."/>
            <person name="Karrer K.M."/>
            <person name="Sun L."/>
            <person name="Manning G."/>
            <person name="Elde N.C."/>
            <person name="Turkewitz A.P."/>
            <person name="Asai D.J."/>
            <person name="Wilkes D.E."/>
            <person name="Wang Y."/>
            <person name="Cai H."/>
            <person name="Collins K."/>
            <person name="Stewart B.A."/>
            <person name="Lee S.R."/>
            <person name="Wilamowska K."/>
            <person name="Weinberg Z."/>
            <person name="Ruzzo W.L."/>
            <person name="Wloga D."/>
            <person name="Gaertig J."/>
            <person name="Frankel J."/>
            <person name="Tsao C.-C."/>
            <person name="Gorovsky M.A."/>
            <person name="Keeling P.J."/>
            <person name="Waller R.F."/>
            <person name="Patron N.J."/>
            <person name="Cherry J.M."/>
            <person name="Stover N.A."/>
            <person name="Krieger C.J."/>
            <person name="del Toro C."/>
            <person name="Ryder H.F."/>
            <person name="Williamson S.C."/>
            <person name="Barbeau R.A."/>
            <person name="Hamilton E.P."/>
            <person name="Orias E."/>
        </authorList>
    </citation>
    <scope>NUCLEOTIDE SEQUENCE [LARGE SCALE GENOMIC DNA]</scope>
    <source>
        <strain evidence="3">SB210</strain>
    </source>
</reference>
<protein>
    <submittedName>
        <fullName evidence="2">Choline/ethanolamine kinase</fullName>
    </submittedName>
</protein>
<dbReference type="InParanoid" id="I7LVF3"/>
<dbReference type="OMA" id="KVHAIEM"/>
<dbReference type="KEGG" id="tet:TTHERM_00284130"/>
<dbReference type="EMBL" id="GG662656">
    <property type="protein sequence ID" value="EAR98023.1"/>
    <property type="molecule type" value="Genomic_DNA"/>
</dbReference>
<proteinExistence type="inferred from homology"/>
<dbReference type="CDD" id="cd14021">
    <property type="entry name" value="ChoK-like_euk"/>
    <property type="match status" value="1"/>
</dbReference>
<name>I7LVF3_TETTS</name>
<dbReference type="PANTHER" id="PTHR22603">
    <property type="entry name" value="CHOLINE/ETHANOALAMINE KINASE"/>
    <property type="match status" value="1"/>
</dbReference>